<comment type="subcellular location">
    <subcellularLocation>
        <location evidence="1">Membrane</location>
    </subcellularLocation>
</comment>
<keyword evidence="2 5" id="KW-0812">Transmembrane</keyword>
<reference evidence="7" key="1">
    <citation type="journal article" date="2019" name="Int. J. Syst. Evol. Microbiol.">
        <title>The Global Catalogue of Microorganisms (GCM) 10K type strain sequencing project: providing services to taxonomists for standard genome sequencing and annotation.</title>
        <authorList>
            <consortium name="The Broad Institute Genomics Platform"/>
            <consortium name="The Broad Institute Genome Sequencing Center for Infectious Disease"/>
            <person name="Wu L."/>
            <person name="Ma J."/>
        </authorList>
    </citation>
    <scope>NUCLEOTIDE SEQUENCE [LARGE SCALE GENOMIC DNA]</scope>
    <source>
        <strain evidence="7">JCM 4738</strain>
    </source>
</reference>
<accession>A0ABW2NEI7</accession>
<organism evidence="6 7">
    <name type="scientific">Bhargavaea changchunensis</name>
    <dbReference type="NCBI Taxonomy" id="2134037"/>
    <lineage>
        <taxon>Bacteria</taxon>
        <taxon>Bacillati</taxon>
        <taxon>Bacillota</taxon>
        <taxon>Bacilli</taxon>
        <taxon>Bacillales</taxon>
        <taxon>Caryophanaceae</taxon>
        <taxon>Bhargavaea</taxon>
    </lineage>
</organism>
<dbReference type="Pfam" id="PF04688">
    <property type="entry name" value="Holin_SPP1"/>
    <property type="match status" value="1"/>
</dbReference>
<dbReference type="EMBL" id="JBHTCT010000011">
    <property type="protein sequence ID" value="MFC7364553.1"/>
    <property type="molecule type" value="Genomic_DNA"/>
</dbReference>
<proteinExistence type="predicted"/>
<evidence type="ECO:0000256" key="2">
    <source>
        <dbReference type="ARBA" id="ARBA00022692"/>
    </source>
</evidence>
<keyword evidence="7" id="KW-1185">Reference proteome</keyword>
<dbReference type="Proteomes" id="UP001596483">
    <property type="component" value="Unassembled WGS sequence"/>
</dbReference>
<evidence type="ECO:0000256" key="3">
    <source>
        <dbReference type="ARBA" id="ARBA00022989"/>
    </source>
</evidence>
<dbReference type="NCBIfam" id="TIGR01592">
    <property type="entry name" value="holin_SPP1"/>
    <property type="match status" value="1"/>
</dbReference>
<name>A0ABW2NEI7_9BACL</name>
<evidence type="ECO:0000256" key="5">
    <source>
        <dbReference type="SAM" id="Phobius"/>
    </source>
</evidence>
<dbReference type="RefSeq" id="WP_157297384.1">
    <property type="nucleotide sequence ID" value="NZ_JBHTCT010000011.1"/>
</dbReference>
<keyword evidence="4 5" id="KW-0472">Membrane</keyword>
<evidence type="ECO:0000313" key="6">
    <source>
        <dbReference type="EMBL" id="MFC7364553.1"/>
    </source>
</evidence>
<evidence type="ECO:0000256" key="1">
    <source>
        <dbReference type="ARBA" id="ARBA00004370"/>
    </source>
</evidence>
<feature type="transmembrane region" description="Helical" evidence="5">
    <location>
        <begin position="40"/>
        <end position="56"/>
    </location>
</feature>
<sequence length="83" mass="9599">MDPRHAALARLFVLLFLIVNQTLITLGWSPLPFDEQEVEAGVNAVLLAAASVWAWWKNSPMTQEARKVQEELERRKRIKKGEW</sequence>
<comment type="caution">
    <text evidence="6">The sequence shown here is derived from an EMBL/GenBank/DDBJ whole genome shotgun (WGS) entry which is preliminary data.</text>
</comment>
<feature type="transmembrane region" description="Helical" evidence="5">
    <location>
        <begin position="7"/>
        <end position="28"/>
    </location>
</feature>
<evidence type="ECO:0000256" key="4">
    <source>
        <dbReference type="ARBA" id="ARBA00023136"/>
    </source>
</evidence>
<dbReference type="InterPro" id="IPR006479">
    <property type="entry name" value="Holin"/>
</dbReference>
<protein>
    <submittedName>
        <fullName evidence="6">Phage holin</fullName>
    </submittedName>
</protein>
<keyword evidence="3 5" id="KW-1133">Transmembrane helix</keyword>
<gene>
    <name evidence="6" type="ORF">ACFQQH_05355</name>
</gene>
<evidence type="ECO:0000313" key="7">
    <source>
        <dbReference type="Proteomes" id="UP001596483"/>
    </source>
</evidence>